<dbReference type="STRING" id="351605.Gura_3045"/>
<dbReference type="Proteomes" id="UP000006695">
    <property type="component" value="Chromosome"/>
</dbReference>
<evidence type="ECO:0000313" key="12">
    <source>
        <dbReference type="Proteomes" id="UP000006695"/>
    </source>
</evidence>
<dbReference type="InterPro" id="IPR033480">
    <property type="entry name" value="sCache_2"/>
</dbReference>
<dbReference type="RefSeq" id="WP_011939884.1">
    <property type="nucleotide sequence ID" value="NC_009483.1"/>
</dbReference>
<keyword evidence="3 9" id="KW-0812">Transmembrane</keyword>
<evidence type="ECO:0000259" key="10">
    <source>
        <dbReference type="PROSITE" id="PS50111"/>
    </source>
</evidence>
<dbReference type="SMART" id="SM01049">
    <property type="entry name" value="Cache_2"/>
    <property type="match status" value="1"/>
</dbReference>
<dbReference type="Gene3D" id="1.10.287.950">
    <property type="entry name" value="Methyl-accepting chemotaxis protein"/>
    <property type="match status" value="1"/>
</dbReference>
<dbReference type="PANTHER" id="PTHR32089">
    <property type="entry name" value="METHYL-ACCEPTING CHEMOTAXIS PROTEIN MCPB"/>
    <property type="match status" value="1"/>
</dbReference>
<dbReference type="SUPFAM" id="SSF58104">
    <property type="entry name" value="Methyl-accepting chemotaxis protein (MCP) signaling domain"/>
    <property type="match status" value="1"/>
</dbReference>
<evidence type="ECO:0000256" key="8">
    <source>
        <dbReference type="PROSITE-ProRule" id="PRU00284"/>
    </source>
</evidence>
<proteinExistence type="inferred from homology"/>
<dbReference type="InterPro" id="IPR004090">
    <property type="entry name" value="Chemotax_Me-accpt_rcpt"/>
</dbReference>
<evidence type="ECO:0000256" key="7">
    <source>
        <dbReference type="ARBA" id="ARBA00029447"/>
    </source>
</evidence>
<dbReference type="AlphaFoldDB" id="A5G5Z9"/>
<dbReference type="EMBL" id="CP000698">
    <property type="protein sequence ID" value="ABQ27217.1"/>
    <property type="molecule type" value="Genomic_DNA"/>
</dbReference>
<sequence>MVKKQLSFRTKVLLMVLASSIVLALVVSALFLKEYFTTYNNFIGSYKKSLYADFDRLARSEVEISLSMLQRVFERSQKGEITLDEAKKQGADLLRNIKYGQDGYIWADTTEGVNVVMLGKPIEGTNRFNLQDAKGKYLIQEIIKNGMQQDGGFTDYWYPKKDGPTPFPKRSYSRLFAPFGWVIGTGNYVDDIEAIVAKAAEENLRALKKGVYQILGATFVILIGISVISIFLTKRLLQHIGTEPMLLEDIAERVSRGDLTVSLDDAECGIYGAMKRMVENLRIIMERVNRSSMEVSAASAELQANARQTAENSGDVVSQAGSVSTASEEMAATSSEIANNCHMAVTSSEQASNAAQKGAEIVKLTVNGMNQIAVKVRDSAKVVELLGNRSEQIGEIVGTIEDIADQTNLLALNAAIEAARAGEQGRGFAVVADEVRALAERTTKATREIGEMIKNIQSETKLAVKAMEEGVKEVEVGTTEAAKSGEALEEILIQISGVTMQINQIATAAEEQTATTREITNNIQSISDVVQMSAKSSQEVSLAAAQLSELSEELKGLVTQFNT</sequence>
<dbReference type="FunFam" id="1.10.287.950:FF:000001">
    <property type="entry name" value="Methyl-accepting chemotaxis sensory transducer"/>
    <property type="match status" value="1"/>
</dbReference>
<dbReference type="HOGENOM" id="CLU_000445_107_19_7"/>
<dbReference type="SMART" id="SM00283">
    <property type="entry name" value="MA"/>
    <property type="match status" value="1"/>
</dbReference>
<evidence type="ECO:0000256" key="1">
    <source>
        <dbReference type="ARBA" id="ARBA00004651"/>
    </source>
</evidence>
<dbReference type="GO" id="GO:0007165">
    <property type="term" value="P:signal transduction"/>
    <property type="evidence" value="ECO:0007669"/>
    <property type="project" value="UniProtKB-KW"/>
</dbReference>
<dbReference type="Pfam" id="PF00015">
    <property type="entry name" value="MCPsignal"/>
    <property type="match status" value="1"/>
</dbReference>
<dbReference type="PRINTS" id="PR00260">
    <property type="entry name" value="CHEMTRNSDUCR"/>
</dbReference>
<dbReference type="KEGG" id="gur:Gura_3045"/>
<gene>
    <name evidence="11" type="ordered locus">Gura_3045</name>
</gene>
<evidence type="ECO:0000256" key="6">
    <source>
        <dbReference type="ARBA" id="ARBA00023224"/>
    </source>
</evidence>
<evidence type="ECO:0000256" key="5">
    <source>
        <dbReference type="ARBA" id="ARBA00023136"/>
    </source>
</evidence>
<protein>
    <submittedName>
        <fullName evidence="11">Methyl-accepting chemotaxis sensory transducer</fullName>
    </submittedName>
</protein>
<feature type="transmembrane region" description="Helical" evidence="9">
    <location>
        <begin position="211"/>
        <end position="232"/>
    </location>
</feature>
<dbReference type="PANTHER" id="PTHR32089:SF112">
    <property type="entry name" value="LYSOZYME-LIKE PROTEIN-RELATED"/>
    <property type="match status" value="1"/>
</dbReference>
<evidence type="ECO:0000256" key="3">
    <source>
        <dbReference type="ARBA" id="ARBA00022692"/>
    </source>
</evidence>
<comment type="similarity">
    <text evidence="7">Belongs to the methyl-accepting chemotaxis (MCP) protein family.</text>
</comment>
<evidence type="ECO:0000313" key="11">
    <source>
        <dbReference type="EMBL" id="ABQ27217.1"/>
    </source>
</evidence>
<reference evidence="11 12" key="1">
    <citation type="submission" date="2007-05" db="EMBL/GenBank/DDBJ databases">
        <title>Complete sequence of Geobacter uraniireducens Rf4.</title>
        <authorList>
            <consortium name="US DOE Joint Genome Institute"/>
            <person name="Copeland A."/>
            <person name="Lucas S."/>
            <person name="Lapidus A."/>
            <person name="Barry K."/>
            <person name="Detter J.C."/>
            <person name="Glavina del Rio T."/>
            <person name="Hammon N."/>
            <person name="Israni S."/>
            <person name="Dalin E."/>
            <person name="Tice H."/>
            <person name="Pitluck S."/>
            <person name="Chertkov O."/>
            <person name="Brettin T."/>
            <person name="Bruce D."/>
            <person name="Han C."/>
            <person name="Schmutz J."/>
            <person name="Larimer F."/>
            <person name="Land M."/>
            <person name="Hauser L."/>
            <person name="Kyrpides N."/>
            <person name="Mikhailova N."/>
            <person name="Shelobolina E."/>
            <person name="Aklujkar M."/>
            <person name="Lovley D."/>
            <person name="Richardson P."/>
        </authorList>
    </citation>
    <scope>NUCLEOTIDE SEQUENCE [LARGE SCALE GENOMIC DNA]</scope>
    <source>
        <strain evidence="11 12">Rf4</strain>
    </source>
</reference>
<keyword evidence="5 9" id="KW-0472">Membrane</keyword>
<name>A5G5Z9_GEOUR</name>
<keyword evidence="12" id="KW-1185">Reference proteome</keyword>
<evidence type="ECO:0000256" key="4">
    <source>
        <dbReference type="ARBA" id="ARBA00022989"/>
    </source>
</evidence>
<dbReference type="GO" id="GO:0004888">
    <property type="term" value="F:transmembrane signaling receptor activity"/>
    <property type="evidence" value="ECO:0007669"/>
    <property type="project" value="InterPro"/>
</dbReference>
<dbReference type="GO" id="GO:0006935">
    <property type="term" value="P:chemotaxis"/>
    <property type="evidence" value="ECO:0007669"/>
    <property type="project" value="InterPro"/>
</dbReference>
<accession>A5G5Z9</accession>
<dbReference type="Pfam" id="PF17200">
    <property type="entry name" value="sCache_2"/>
    <property type="match status" value="1"/>
</dbReference>
<feature type="transmembrane region" description="Helical" evidence="9">
    <location>
        <begin position="12"/>
        <end position="32"/>
    </location>
</feature>
<feature type="domain" description="Methyl-accepting transducer" evidence="10">
    <location>
        <begin position="291"/>
        <end position="527"/>
    </location>
</feature>
<evidence type="ECO:0000256" key="9">
    <source>
        <dbReference type="SAM" id="Phobius"/>
    </source>
</evidence>
<dbReference type="PROSITE" id="PS50111">
    <property type="entry name" value="CHEMOTAXIS_TRANSDUC_2"/>
    <property type="match status" value="1"/>
</dbReference>
<evidence type="ECO:0000256" key="2">
    <source>
        <dbReference type="ARBA" id="ARBA00022475"/>
    </source>
</evidence>
<dbReference type="GO" id="GO:0005886">
    <property type="term" value="C:plasma membrane"/>
    <property type="evidence" value="ECO:0007669"/>
    <property type="project" value="UniProtKB-SubCell"/>
</dbReference>
<keyword evidence="4 9" id="KW-1133">Transmembrane helix</keyword>
<keyword evidence="6 8" id="KW-0807">Transducer</keyword>
<dbReference type="Gene3D" id="3.30.450.20">
    <property type="entry name" value="PAS domain"/>
    <property type="match status" value="1"/>
</dbReference>
<organism evidence="11 12">
    <name type="scientific">Geotalea uraniireducens (strain Rf4)</name>
    <name type="common">Geobacter uraniireducens</name>
    <dbReference type="NCBI Taxonomy" id="351605"/>
    <lineage>
        <taxon>Bacteria</taxon>
        <taxon>Pseudomonadati</taxon>
        <taxon>Thermodesulfobacteriota</taxon>
        <taxon>Desulfuromonadia</taxon>
        <taxon>Geobacterales</taxon>
        <taxon>Geobacteraceae</taxon>
        <taxon>Geotalea</taxon>
    </lineage>
</organism>
<dbReference type="CDD" id="cd11386">
    <property type="entry name" value="MCP_signal"/>
    <property type="match status" value="1"/>
</dbReference>
<keyword evidence="2" id="KW-1003">Cell membrane</keyword>
<dbReference type="InterPro" id="IPR004089">
    <property type="entry name" value="MCPsignal_dom"/>
</dbReference>
<comment type="subcellular location">
    <subcellularLocation>
        <location evidence="1">Cell membrane</location>
        <topology evidence="1">Multi-pass membrane protein</topology>
    </subcellularLocation>
</comment>